<dbReference type="SUPFAM" id="SSF47060">
    <property type="entry name" value="S15/NS1 RNA-binding domain"/>
    <property type="match status" value="1"/>
</dbReference>
<dbReference type="CDD" id="cd00353">
    <property type="entry name" value="Ribosomal_S15p_S13e"/>
    <property type="match status" value="1"/>
</dbReference>
<dbReference type="PANTHER" id="PTHR23321">
    <property type="entry name" value="RIBOSOMAL PROTEIN S15, BACTERIAL AND ORGANELLAR"/>
    <property type="match status" value="1"/>
</dbReference>
<dbReference type="Pfam" id="PF00312">
    <property type="entry name" value="Ribosomal_S15"/>
    <property type="match status" value="1"/>
</dbReference>
<dbReference type="GO" id="GO:0005840">
    <property type="term" value="C:ribosome"/>
    <property type="evidence" value="ECO:0007669"/>
    <property type="project" value="UniProtKB-KW"/>
</dbReference>
<dbReference type="Gene3D" id="6.10.250.3130">
    <property type="match status" value="1"/>
</dbReference>
<reference evidence="6" key="1">
    <citation type="submission" date="2020-11" db="EMBL/GenBank/DDBJ databases">
        <title>Chlorella ohadii genome sequencing and assembly.</title>
        <authorList>
            <person name="Murik O."/>
            <person name="Treves H."/>
            <person name="Kedem I."/>
            <person name="Shotland Y."/>
            <person name="Kaplan A."/>
        </authorList>
    </citation>
    <scope>NUCLEOTIDE SEQUENCE</scope>
    <source>
        <strain evidence="6">1</strain>
    </source>
</reference>
<dbReference type="GO" id="GO:0005737">
    <property type="term" value="C:cytoplasm"/>
    <property type="evidence" value="ECO:0007669"/>
    <property type="project" value="UniProtKB-ARBA"/>
</dbReference>
<evidence type="ECO:0000256" key="3">
    <source>
        <dbReference type="ARBA" id="ARBA00023274"/>
    </source>
</evidence>
<organism evidence="6 7">
    <name type="scientific">Chlorella ohadii</name>
    <dbReference type="NCBI Taxonomy" id="2649997"/>
    <lineage>
        <taxon>Eukaryota</taxon>
        <taxon>Viridiplantae</taxon>
        <taxon>Chlorophyta</taxon>
        <taxon>core chlorophytes</taxon>
        <taxon>Trebouxiophyceae</taxon>
        <taxon>Chlorellales</taxon>
        <taxon>Chlorellaceae</taxon>
        <taxon>Chlorella clade</taxon>
        <taxon>Chlorella</taxon>
    </lineage>
</organism>
<dbReference type="SMART" id="SM01387">
    <property type="entry name" value="Ribosomal_S15"/>
    <property type="match status" value="1"/>
</dbReference>
<evidence type="ECO:0000256" key="4">
    <source>
        <dbReference type="ARBA" id="ARBA00035250"/>
    </source>
</evidence>
<dbReference type="InterPro" id="IPR000589">
    <property type="entry name" value="Ribosomal_uS15"/>
</dbReference>
<name>A0AAD5E0R9_9CHLO</name>
<dbReference type="HAMAP" id="MF_01343_B">
    <property type="entry name" value="Ribosomal_uS15_B"/>
    <property type="match status" value="1"/>
</dbReference>
<dbReference type="PANTHER" id="PTHR23321:SF26">
    <property type="entry name" value="SMALL RIBOSOMAL SUBUNIT PROTEIN US15M"/>
    <property type="match status" value="1"/>
</dbReference>
<comment type="caution">
    <text evidence="6">The sequence shown here is derived from an EMBL/GenBank/DDBJ whole genome shotgun (WGS) entry which is preliminary data.</text>
</comment>
<dbReference type="FunFam" id="1.10.287.10:FF:000002">
    <property type="entry name" value="30S ribosomal protein S15"/>
    <property type="match status" value="1"/>
</dbReference>
<dbReference type="EMBL" id="JADXDR010000006">
    <property type="protein sequence ID" value="KAI7846253.1"/>
    <property type="molecule type" value="Genomic_DNA"/>
</dbReference>
<dbReference type="AlphaFoldDB" id="A0AAD5E0R9"/>
<keyword evidence="7" id="KW-1185">Reference proteome</keyword>
<keyword evidence="2 5" id="KW-0689">Ribosomal protein</keyword>
<dbReference type="InterPro" id="IPR005290">
    <property type="entry name" value="Ribosomal_uS15_bac-type"/>
</dbReference>
<dbReference type="Gene3D" id="1.10.287.10">
    <property type="entry name" value="S15/NS1, RNA-binding"/>
    <property type="match status" value="1"/>
</dbReference>
<evidence type="ECO:0000256" key="5">
    <source>
        <dbReference type="RuleBase" id="RU003919"/>
    </source>
</evidence>
<gene>
    <name evidence="6" type="ORF">COHA_000233</name>
</gene>
<dbReference type="Proteomes" id="UP001205105">
    <property type="component" value="Unassembled WGS sequence"/>
</dbReference>
<evidence type="ECO:0000313" key="6">
    <source>
        <dbReference type="EMBL" id="KAI7846253.1"/>
    </source>
</evidence>
<keyword evidence="3 5" id="KW-0687">Ribonucleoprotein</keyword>
<evidence type="ECO:0000313" key="7">
    <source>
        <dbReference type="Proteomes" id="UP001205105"/>
    </source>
</evidence>
<proteinExistence type="inferred from homology"/>
<dbReference type="GO" id="GO:1990904">
    <property type="term" value="C:ribonucleoprotein complex"/>
    <property type="evidence" value="ECO:0007669"/>
    <property type="project" value="UniProtKB-KW"/>
</dbReference>
<protein>
    <recommendedName>
        <fullName evidence="4">Small ribosomal subunit protein uS15c</fullName>
    </recommendedName>
</protein>
<evidence type="ECO:0000256" key="2">
    <source>
        <dbReference type="ARBA" id="ARBA00022980"/>
    </source>
</evidence>
<dbReference type="NCBIfam" id="TIGR00952">
    <property type="entry name" value="S15_bact"/>
    <property type="match status" value="1"/>
</dbReference>
<dbReference type="GO" id="GO:0006412">
    <property type="term" value="P:translation"/>
    <property type="evidence" value="ECO:0007669"/>
    <property type="project" value="InterPro"/>
</dbReference>
<comment type="similarity">
    <text evidence="1 5">Belongs to the universal ribosomal protein uS15 family.</text>
</comment>
<dbReference type="GO" id="GO:0003735">
    <property type="term" value="F:structural constituent of ribosome"/>
    <property type="evidence" value="ECO:0007669"/>
    <property type="project" value="InterPro"/>
</dbReference>
<evidence type="ECO:0000256" key="1">
    <source>
        <dbReference type="ARBA" id="ARBA00008434"/>
    </source>
</evidence>
<sequence length="205" mass="23044">MLRGAQRLASSLLVQLDTACSSGSGWEALQRAGISGTAAAARRLYPPTEPARPKDKEVDSGVERPYLVDKFLSAELLCRTDRNKLARQEVVRQYERFPGDTGSTEVQVALLTRKIEELAQHMRQHRKDYSSRRHVASLWGLEAMLHQRRKLLQYLRRTSFDQYAVLISRIGLKDSYGPQDRFSSRYKGVLKGRPAASSTAAKPAA</sequence>
<dbReference type="InterPro" id="IPR009068">
    <property type="entry name" value="uS15_NS1_RNA-bd_sf"/>
</dbReference>
<accession>A0AAD5E0R9</accession>